<evidence type="ECO:0000313" key="4">
    <source>
        <dbReference type="EMBL" id="ANY74351.1"/>
    </source>
</evidence>
<proteinExistence type="predicted"/>
<dbReference type="PROSITE" id="PS51272">
    <property type="entry name" value="SLH"/>
    <property type="match status" value="1"/>
</dbReference>
<reference evidence="4" key="1">
    <citation type="submission" date="2016-08" db="EMBL/GenBank/DDBJ databases">
        <title>Complete Genome Seqeunce of Paenibacillus sp. nov. IHBB 9852 from high altitute lake of Indian trans-Himalayas.</title>
        <authorList>
            <person name="Kiran S."/>
            <person name="Swarnkar M.K."/>
            <person name="Rana A."/>
            <person name="Tewari R."/>
            <person name="Gulati A."/>
        </authorList>
    </citation>
    <scope>NUCLEOTIDE SEQUENCE [LARGE SCALE GENOMIC DNA]</scope>
    <source>
        <strain evidence="4">IHBB 9852</strain>
    </source>
</reference>
<gene>
    <name evidence="4" type="ORF">BBD41_18205</name>
</gene>
<evidence type="ECO:0000256" key="1">
    <source>
        <dbReference type="SAM" id="MobiDB-lite"/>
    </source>
</evidence>
<dbReference type="KEGG" id="pib:BBD41_18205"/>
<feature type="domain" description="SLH" evidence="3">
    <location>
        <begin position="659"/>
        <end position="722"/>
    </location>
</feature>
<organism evidence="4">
    <name type="scientific">Paenibacillus ihbetae</name>
    <dbReference type="NCBI Taxonomy" id="1870820"/>
    <lineage>
        <taxon>Bacteria</taxon>
        <taxon>Bacillati</taxon>
        <taxon>Bacillota</taxon>
        <taxon>Bacilli</taxon>
        <taxon>Bacillales</taxon>
        <taxon>Paenibacillaceae</taxon>
        <taxon>Paenibacillus</taxon>
    </lineage>
</organism>
<dbReference type="AlphaFoldDB" id="A0A1B2E340"/>
<dbReference type="Pfam" id="PF16244">
    <property type="entry name" value="DUF4901"/>
    <property type="match status" value="2"/>
</dbReference>
<name>A0A1B2E340_9BACL</name>
<protein>
    <submittedName>
        <fullName evidence="4">S-layer protein</fullName>
    </submittedName>
</protein>
<feature type="signal peptide" evidence="2">
    <location>
        <begin position="1"/>
        <end position="44"/>
    </location>
</feature>
<feature type="region of interest" description="Disordered" evidence="1">
    <location>
        <begin position="1"/>
        <end position="24"/>
    </location>
</feature>
<evidence type="ECO:0000256" key="2">
    <source>
        <dbReference type="SAM" id="SignalP"/>
    </source>
</evidence>
<accession>A0A1B2E340</accession>
<dbReference type="EMBL" id="CP016809">
    <property type="protein sequence ID" value="ANY74351.1"/>
    <property type="molecule type" value="Genomic_DNA"/>
</dbReference>
<dbReference type="InterPro" id="IPR001119">
    <property type="entry name" value="SLH_dom"/>
</dbReference>
<keyword evidence="2" id="KW-0732">Signal</keyword>
<evidence type="ECO:0000259" key="3">
    <source>
        <dbReference type="PROSITE" id="PS51272"/>
    </source>
</evidence>
<sequence>MVNSKTWGGANKVKSNSTGKRKAHVKKTVAAVTAMLCMAQPAWAASATTSSTPAAESVTVNSNDGSISVTDNEIPKGAKISSKKAEEIIRNAFPILKNVKVTNAQFSETDNFGGNTLSWDLQLSITRGYSSIGFSAQVNAVTGEIMNVHIPNGLRDDTDKPVLTREAAKEKALQWIKTHTSDVKVEDLKENNGYLGMQAALFTPPVFAFYFQSTVNGIESDLNSINISLDGQGNVTSYNRSYSNQKYPSATPKLDANAIRKLYEEQFSVDLAYVPENRDNSNGKSKYFLGYIPNEQAGSYLDADSGKPIGYMGIETEIIPVEDGRIPAAKETFKPRQGTFSGGNDAAEWVKSLIPVPSGMKLEAKSLGNRWNNPEVRTWNIRWMEEKGAPYGAGEMVSAEVDAKTGQLYSYMRYRYDVFEAAEVKQPISQQAALNQAYEVVSKLVPNASEEWRLTMAEGPSKGSKRGSYQFNFQRYVGDIRIMGDSISLAIDLNGQIQNFSLNAAANLSELKADAKPAVTPEQAKAKYLGEIELNLKYAYYGGYRTIAGEMEEPTIKLVYYPSHKQQKEYYGGIHLPLDAATGKWRNFVPEIGTKDVPAVTDIEGHASEQALQELVKFRVLEPDKDGKVYPDRQITLGEWYQLVAASVNPSYKDMYNSTVDPYAGLQPDHPYYPAIQVMVGQNWLSYDPEGTLPLDRKLTRDELAGSLTRILNYEKLSKVFSLPTDVLGVSDAQAITNKGAALISMKLGLLPAVDGKFLPQREVTRAEAAEVLVALSKLSGRSDSFMSTYYW</sequence>
<dbReference type="InterPro" id="IPR032599">
    <property type="entry name" value="YcdB/YcdC_rep_domain"/>
</dbReference>
<feature type="chain" id="PRO_5008535537" evidence="2">
    <location>
        <begin position="45"/>
        <end position="792"/>
    </location>
</feature>